<proteinExistence type="predicted"/>
<protein>
    <submittedName>
        <fullName evidence="2">POL</fullName>
    </submittedName>
    <submittedName>
        <fullName evidence="1">PPUP7108</fullName>
    </submittedName>
</protein>
<organism evidence="2">
    <name type="scientific">Poeciliopsis prolifica</name>
    <name type="common">blackstripe livebearer</name>
    <dbReference type="NCBI Taxonomy" id="188132"/>
    <lineage>
        <taxon>Eukaryota</taxon>
        <taxon>Metazoa</taxon>
        <taxon>Chordata</taxon>
        <taxon>Craniata</taxon>
        <taxon>Vertebrata</taxon>
        <taxon>Euteleostomi</taxon>
        <taxon>Actinopterygii</taxon>
        <taxon>Neopterygii</taxon>
        <taxon>Teleostei</taxon>
        <taxon>Neoteleostei</taxon>
        <taxon>Acanthomorphata</taxon>
        <taxon>Ovalentaria</taxon>
        <taxon>Atherinomorphae</taxon>
        <taxon>Cyprinodontiformes</taxon>
        <taxon>Poeciliidae</taxon>
        <taxon>Poeciliinae</taxon>
        <taxon>Poeciliopsis</taxon>
    </lineage>
</organism>
<dbReference type="EMBL" id="GBYX01473453">
    <property type="protein sequence ID" value="JAO08206.1"/>
    <property type="molecule type" value="Transcribed_RNA"/>
</dbReference>
<feature type="non-terminal residue" evidence="2">
    <location>
        <position position="176"/>
    </location>
</feature>
<name>A0A0S7EYJ1_9TELE</name>
<evidence type="ECO:0000313" key="1">
    <source>
        <dbReference type="EMBL" id="JAO08206.1"/>
    </source>
</evidence>
<sequence length="176" mass="19644">MGFSQARWNLCCAVTAACFLFWSGSCLSLHKIRREAQTLFPQSHPHDYSTNLWWQLMNRTAHEVNEVNCYVCAQLPYATHNSGLRPGNITDDKQMCLYGLSTHPRYSIPIPKGCRWCKKDYSFSLRTGAAAKGLFGAMNCSLAADVLPFPQTVMKIPETISLAGAEPGSLRSCIYN</sequence>
<evidence type="ECO:0000313" key="2">
    <source>
        <dbReference type="EMBL" id="JAO08208.1"/>
    </source>
</evidence>
<reference evidence="2" key="1">
    <citation type="submission" date="2014-12" db="EMBL/GenBank/DDBJ databases">
        <title>Parallel Evolution in Life History Adaptation Evident in the Tissue-Specific Poeciliopsis prolifica transcriptome.</title>
        <authorList>
            <person name="Jue N.K."/>
            <person name="Foley R.J."/>
            <person name="Obergfell C."/>
            <person name="Reznick D.N."/>
            <person name="O'Neill R.J."/>
            <person name="O'Neill M.J."/>
        </authorList>
    </citation>
    <scope>NUCLEOTIDE SEQUENCE</scope>
</reference>
<accession>A0A0S7EYJ1</accession>
<gene>
    <name evidence="2" type="primary">POL</name>
    <name evidence="1" type="synonym">PPUP7108</name>
</gene>
<dbReference type="EMBL" id="GBYX01473452">
    <property type="protein sequence ID" value="JAO08207.1"/>
    <property type="molecule type" value="Transcribed_RNA"/>
</dbReference>
<dbReference type="EMBL" id="GBYX01473451">
    <property type="protein sequence ID" value="JAO08208.1"/>
    <property type="molecule type" value="Transcribed_RNA"/>
</dbReference>
<dbReference type="AlphaFoldDB" id="A0A0S7EYJ1"/>
<dbReference type="PROSITE" id="PS51257">
    <property type="entry name" value="PROKAR_LIPOPROTEIN"/>
    <property type="match status" value="1"/>
</dbReference>